<keyword evidence="2" id="KW-0472">Membrane</keyword>
<dbReference type="RefSeq" id="WP_110452767.1">
    <property type="nucleotide sequence ID" value="NZ_QGLL01000009.1"/>
</dbReference>
<dbReference type="EMBL" id="QGLL01000009">
    <property type="protein sequence ID" value="PXY81545.1"/>
    <property type="molecule type" value="Genomic_DNA"/>
</dbReference>
<sequence>MVWLIVLIWVLVVVAFIVFVMRLARGESQDRAFSQSMDERVRRAARRRREQENQLPRIAGGRLSFAPGSGQDAPTDEDFARPYPVYVNSSSVMEVRGLMASSSTDEINPPRPPSTDSASPVSPRQKKNVAPSVSAASGPPAPRSSTVRSSSPEPSRPQRREPQPITSDIMPAVESASHREKSRPSEK</sequence>
<name>A0A318MLY7_9BIFI</name>
<feature type="compositionally biased region" description="Basic and acidic residues" evidence="1">
    <location>
        <begin position="176"/>
        <end position="187"/>
    </location>
</feature>
<feature type="transmembrane region" description="Helical" evidence="2">
    <location>
        <begin position="6"/>
        <end position="24"/>
    </location>
</feature>
<feature type="region of interest" description="Disordered" evidence="1">
    <location>
        <begin position="99"/>
        <end position="187"/>
    </location>
</feature>
<protein>
    <submittedName>
        <fullName evidence="3">Uncharacterized protein</fullName>
    </submittedName>
</protein>
<proteinExistence type="predicted"/>
<evidence type="ECO:0000256" key="1">
    <source>
        <dbReference type="SAM" id="MobiDB-lite"/>
    </source>
</evidence>
<accession>A0A318MLY7</accession>
<comment type="caution">
    <text evidence="3">The sequence shown here is derived from an EMBL/GenBank/DDBJ whole genome shotgun (WGS) entry which is preliminary data.</text>
</comment>
<evidence type="ECO:0000313" key="4">
    <source>
        <dbReference type="Proteomes" id="UP000247744"/>
    </source>
</evidence>
<feature type="compositionally biased region" description="Low complexity" evidence="1">
    <location>
        <begin position="130"/>
        <end position="153"/>
    </location>
</feature>
<evidence type="ECO:0000256" key="2">
    <source>
        <dbReference type="SAM" id="Phobius"/>
    </source>
</evidence>
<keyword evidence="2" id="KW-0812">Transmembrane</keyword>
<keyword evidence="2" id="KW-1133">Transmembrane helix</keyword>
<feature type="region of interest" description="Disordered" evidence="1">
    <location>
        <begin position="43"/>
        <end position="82"/>
    </location>
</feature>
<gene>
    <name evidence="3" type="ORF">DKK75_07390</name>
</gene>
<dbReference type="OrthoDB" id="3235016at2"/>
<reference evidence="3 4" key="1">
    <citation type="submission" date="2018-05" db="EMBL/GenBank/DDBJ databases">
        <title>Reference genomes for bee gut microbiota database.</title>
        <authorList>
            <person name="Ellegaard K.M."/>
        </authorList>
    </citation>
    <scope>NUCLEOTIDE SEQUENCE [LARGE SCALE GENOMIC DNA]</scope>
    <source>
        <strain evidence="3 4">ESL0200</strain>
    </source>
</reference>
<dbReference type="Proteomes" id="UP000247744">
    <property type="component" value="Unassembled WGS sequence"/>
</dbReference>
<dbReference type="AlphaFoldDB" id="A0A318MLY7"/>
<evidence type="ECO:0000313" key="3">
    <source>
        <dbReference type="EMBL" id="PXY81545.1"/>
    </source>
</evidence>
<organism evidence="3 4">
    <name type="scientific">Bifidobacterium asteroides</name>
    <dbReference type="NCBI Taxonomy" id="1684"/>
    <lineage>
        <taxon>Bacteria</taxon>
        <taxon>Bacillati</taxon>
        <taxon>Actinomycetota</taxon>
        <taxon>Actinomycetes</taxon>
        <taxon>Bifidobacteriales</taxon>
        <taxon>Bifidobacteriaceae</taxon>
        <taxon>Bifidobacterium</taxon>
    </lineage>
</organism>